<dbReference type="NCBIfam" id="TIGR02095">
    <property type="entry name" value="glgA"/>
    <property type="match status" value="1"/>
</dbReference>
<reference evidence="10 11" key="1">
    <citation type="submission" date="2021-10" db="EMBL/GenBank/DDBJ databases">
        <title>Anaerobic single-cell dispensing facilitates the cultivation of human gut bacteria.</title>
        <authorList>
            <person name="Afrizal A."/>
        </authorList>
    </citation>
    <scope>NUCLEOTIDE SEQUENCE [LARGE SCALE GENOMIC DNA]</scope>
    <source>
        <strain evidence="10 11">CLA-AA-H244</strain>
    </source>
</reference>
<organism evidence="10 11">
    <name type="scientific">Gallintestinimicrobium propionicum</name>
    <dbReference type="NCBI Taxonomy" id="2981770"/>
    <lineage>
        <taxon>Bacteria</taxon>
        <taxon>Bacillati</taxon>
        <taxon>Bacillota</taxon>
        <taxon>Clostridia</taxon>
        <taxon>Lachnospirales</taxon>
        <taxon>Lachnospiraceae</taxon>
        <taxon>Gallintestinimicrobium</taxon>
    </lineage>
</organism>
<dbReference type="NCBIfam" id="NF001898">
    <property type="entry name" value="PRK00654.1-1"/>
    <property type="match status" value="1"/>
</dbReference>
<dbReference type="EMBL" id="JAJEQF010000023">
    <property type="protein sequence ID" value="MCC2167955.1"/>
    <property type="molecule type" value="Genomic_DNA"/>
</dbReference>
<keyword evidence="4 7" id="KW-0328">Glycosyltransferase</keyword>
<evidence type="ECO:0000259" key="8">
    <source>
        <dbReference type="Pfam" id="PF00534"/>
    </source>
</evidence>
<proteinExistence type="inferred from homology"/>
<keyword evidence="5 7" id="KW-0808">Transferase</keyword>
<dbReference type="GO" id="GO:0009011">
    <property type="term" value="F:alpha-1,4-glucan glucosyltransferase (ADP-glucose donor) activity"/>
    <property type="evidence" value="ECO:0007669"/>
    <property type="project" value="UniProtKB-UniRule"/>
</dbReference>
<feature type="binding site" evidence="7">
    <location>
        <position position="16"/>
    </location>
    <ligand>
        <name>ADP-alpha-D-glucose</name>
        <dbReference type="ChEBI" id="CHEBI:57498"/>
    </ligand>
</feature>
<keyword evidence="6 7" id="KW-0320">Glycogen biosynthesis</keyword>
<evidence type="ECO:0000256" key="5">
    <source>
        <dbReference type="ARBA" id="ARBA00022679"/>
    </source>
</evidence>
<dbReference type="GO" id="GO:0004373">
    <property type="term" value="F:alpha-1,4-glucan glucosyltransferase (UDP-glucose donor) activity"/>
    <property type="evidence" value="ECO:0007669"/>
    <property type="project" value="InterPro"/>
</dbReference>
<name>A0AAE3DL60_9FIRM</name>
<evidence type="ECO:0000256" key="4">
    <source>
        <dbReference type="ARBA" id="ARBA00022676"/>
    </source>
</evidence>
<comment type="pathway">
    <text evidence="7">Glycan biosynthesis; glycogen biosynthesis.</text>
</comment>
<dbReference type="HAMAP" id="MF_00484">
    <property type="entry name" value="Glycogen_synth"/>
    <property type="match status" value="1"/>
</dbReference>
<accession>A0AAE3DL60</accession>
<feature type="domain" description="Starch synthase catalytic" evidence="9">
    <location>
        <begin position="3"/>
        <end position="239"/>
    </location>
</feature>
<evidence type="ECO:0000256" key="1">
    <source>
        <dbReference type="ARBA" id="ARBA00001478"/>
    </source>
</evidence>
<evidence type="ECO:0000256" key="2">
    <source>
        <dbReference type="ARBA" id="ARBA00002764"/>
    </source>
</evidence>
<dbReference type="Pfam" id="PF00534">
    <property type="entry name" value="Glycos_transf_1"/>
    <property type="match status" value="1"/>
</dbReference>
<evidence type="ECO:0000313" key="10">
    <source>
        <dbReference type="EMBL" id="MCC2167955.1"/>
    </source>
</evidence>
<dbReference type="GO" id="GO:0005978">
    <property type="term" value="P:glycogen biosynthetic process"/>
    <property type="evidence" value="ECO:0007669"/>
    <property type="project" value="UniProtKB-UniRule"/>
</dbReference>
<dbReference type="PANTHER" id="PTHR45825">
    <property type="entry name" value="GRANULE-BOUND STARCH SYNTHASE 1, CHLOROPLASTIC/AMYLOPLASTIC"/>
    <property type="match status" value="1"/>
</dbReference>
<dbReference type="InterPro" id="IPR013534">
    <property type="entry name" value="Starch_synth_cat_dom"/>
</dbReference>
<gene>
    <name evidence="7 10" type="primary">glgA</name>
    <name evidence="10" type="ORF">LKD45_09660</name>
</gene>
<evidence type="ECO:0000259" key="9">
    <source>
        <dbReference type="Pfam" id="PF08323"/>
    </source>
</evidence>
<dbReference type="Pfam" id="PF08323">
    <property type="entry name" value="Glyco_transf_5"/>
    <property type="match status" value="1"/>
</dbReference>
<sequence>MKNILFIASEGVPFIKTGGLADVVGSLPKGIDKEYYDVRVILPKYNCMHQDKKDMLHYRDHFYMEFNWKNEYVGILEAEYDGIKYYFIDNEYYFNGFKPYCDNALFEIEKFAFFSKAALSILPVIGFRPDLIHCHDWQTGLIPVYLHERFAGGEFYRGIKTVMTIHNLKFQGKWSIKEVQSITGLPDYYFAPDKLEAYKDANLLKGGLVYADAITTVSPTYAEEIKTPFYGEGLDGLLRARSNDLRGILNGIDYDAFNPETDPYITNRYNAVNFRKEKIKNKRALQADMGLEQNDKTMLIGIVSRLTDQKGFDLIAYMMDELCQDNVQIIVLGTGEERYENMFRHFAWKYNGKVSAQIYYSEELSHRIYAASDAFLMPSLFEPCGLSQLMSLRYGTVPIVRETGGLKDTVWPYNEFEGTGTGFSFTNYNAHEMLATIRYAEQIYYDKKREWNKIIDRAMAADFSWNVSAQKYQEMYDWLIGR</sequence>
<dbReference type="CDD" id="cd03791">
    <property type="entry name" value="GT5_Glycogen_synthase_DULL1-like"/>
    <property type="match status" value="1"/>
</dbReference>
<dbReference type="EC" id="2.4.1.21" evidence="7"/>
<comment type="function">
    <text evidence="2 7">Synthesizes alpha-1,4-glucan chains using ADP-glucose.</text>
</comment>
<evidence type="ECO:0000256" key="7">
    <source>
        <dbReference type="HAMAP-Rule" id="MF_00484"/>
    </source>
</evidence>
<dbReference type="Proteomes" id="UP001199355">
    <property type="component" value="Unassembled WGS sequence"/>
</dbReference>
<keyword evidence="11" id="KW-1185">Reference proteome</keyword>
<evidence type="ECO:0000313" key="11">
    <source>
        <dbReference type="Proteomes" id="UP001199355"/>
    </source>
</evidence>
<dbReference type="InterPro" id="IPR011835">
    <property type="entry name" value="GS/SS"/>
</dbReference>
<dbReference type="SUPFAM" id="SSF53756">
    <property type="entry name" value="UDP-Glycosyltransferase/glycogen phosphorylase"/>
    <property type="match status" value="1"/>
</dbReference>
<comment type="catalytic activity">
    <reaction evidence="1 7">
        <text>[(1-&gt;4)-alpha-D-glucosyl](n) + ADP-alpha-D-glucose = [(1-&gt;4)-alpha-D-glucosyl](n+1) + ADP + H(+)</text>
        <dbReference type="Rhea" id="RHEA:18189"/>
        <dbReference type="Rhea" id="RHEA-COMP:9584"/>
        <dbReference type="Rhea" id="RHEA-COMP:9587"/>
        <dbReference type="ChEBI" id="CHEBI:15378"/>
        <dbReference type="ChEBI" id="CHEBI:15444"/>
        <dbReference type="ChEBI" id="CHEBI:57498"/>
        <dbReference type="ChEBI" id="CHEBI:456216"/>
        <dbReference type="EC" id="2.4.1.21"/>
    </reaction>
</comment>
<dbReference type="RefSeq" id="WP_021914757.1">
    <property type="nucleotide sequence ID" value="NZ_JAJEQF010000023.1"/>
</dbReference>
<feature type="domain" description="Glycosyl transferase family 1" evidence="8">
    <location>
        <begin position="293"/>
        <end position="447"/>
    </location>
</feature>
<dbReference type="NCBIfam" id="NF001899">
    <property type="entry name" value="PRK00654.1-2"/>
    <property type="match status" value="1"/>
</dbReference>
<dbReference type="Gene3D" id="3.40.50.2000">
    <property type="entry name" value="Glycogen Phosphorylase B"/>
    <property type="match status" value="2"/>
</dbReference>
<comment type="caution">
    <text evidence="10">The sequence shown here is derived from an EMBL/GenBank/DDBJ whole genome shotgun (WGS) entry which is preliminary data.</text>
</comment>
<dbReference type="InterPro" id="IPR001296">
    <property type="entry name" value="Glyco_trans_1"/>
</dbReference>
<dbReference type="AlphaFoldDB" id="A0AAE3DL60"/>
<evidence type="ECO:0000256" key="3">
    <source>
        <dbReference type="ARBA" id="ARBA00010281"/>
    </source>
</evidence>
<protein>
    <recommendedName>
        <fullName evidence="7">Glycogen synthase</fullName>
        <ecNumber evidence="7">2.4.1.21</ecNumber>
    </recommendedName>
    <alternativeName>
        <fullName evidence="7">Starch [bacterial glycogen] synthase</fullName>
    </alternativeName>
</protein>
<evidence type="ECO:0000256" key="6">
    <source>
        <dbReference type="ARBA" id="ARBA00023056"/>
    </source>
</evidence>
<dbReference type="PANTHER" id="PTHR45825:SF11">
    <property type="entry name" value="ALPHA AMYLASE DOMAIN-CONTAINING PROTEIN"/>
    <property type="match status" value="1"/>
</dbReference>
<comment type="similarity">
    <text evidence="3 7">Belongs to the glycosyltransferase 1 family. Bacterial/plant glycogen synthase subfamily.</text>
</comment>